<feature type="domain" description="DNA-repair protein Xrcc1 N-terminal" evidence="2">
    <location>
        <begin position="39"/>
        <end position="115"/>
    </location>
</feature>
<dbReference type="GO" id="GO:0000012">
    <property type="term" value="P:single strand break repair"/>
    <property type="evidence" value="ECO:0007669"/>
    <property type="project" value="InterPro"/>
</dbReference>
<name>A0AAV8Y0X5_9CUCU</name>
<evidence type="ECO:0000259" key="2">
    <source>
        <dbReference type="Pfam" id="PF01834"/>
    </source>
</evidence>
<dbReference type="Pfam" id="PF01834">
    <property type="entry name" value="XRCC1_N"/>
    <property type="match status" value="1"/>
</dbReference>
<dbReference type="AlphaFoldDB" id="A0AAV8Y0X5"/>
<dbReference type="GO" id="GO:0003684">
    <property type="term" value="F:damaged DNA binding"/>
    <property type="evidence" value="ECO:0007669"/>
    <property type="project" value="InterPro"/>
</dbReference>
<sequence>MEMQVARRTNRRGGDAVGKGERNNRHRYWQRTFCIHRSVSIAFGTNNSDYKVLLVASSFMTPLESRQSQNVNKVRMFTKENFSKPECDEKWDRIKIACKQPFNKFVQYGLSFITLHTSNEKPSAPVQAHIGQFVLRPESPDNLSAGSLFEKRKELQQEDKLEVKLTGAAAIREAA</sequence>
<feature type="compositionally biased region" description="Basic and acidic residues" evidence="1">
    <location>
        <begin position="12"/>
        <end position="22"/>
    </location>
</feature>
<dbReference type="Gene3D" id="2.60.120.260">
    <property type="entry name" value="Galactose-binding domain-like"/>
    <property type="match status" value="1"/>
</dbReference>
<evidence type="ECO:0000256" key="1">
    <source>
        <dbReference type="SAM" id="MobiDB-lite"/>
    </source>
</evidence>
<keyword evidence="4" id="KW-1185">Reference proteome</keyword>
<evidence type="ECO:0000313" key="4">
    <source>
        <dbReference type="Proteomes" id="UP001162162"/>
    </source>
</evidence>
<dbReference type="InterPro" id="IPR002706">
    <property type="entry name" value="Xrcc1_N"/>
</dbReference>
<dbReference type="Proteomes" id="UP001162162">
    <property type="component" value="Unassembled WGS sequence"/>
</dbReference>
<dbReference type="PANTHER" id="PTHR11370">
    <property type="entry name" value="DNA-REPAIR PROTEIN XRCC1"/>
    <property type="match status" value="1"/>
</dbReference>
<gene>
    <name evidence="3" type="ORF">NQ318_005275</name>
</gene>
<dbReference type="SUPFAM" id="SSF49785">
    <property type="entry name" value="Galactose-binding domain-like"/>
    <property type="match status" value="1"/>
</dbReference>
<comment type="caution">
    <text evidence="3">The sequence shown here is derived from an EMBL/GenBank/DDBJ whole genome shotgun (WGS) entry which is preliminary data.</text>
</comment>
<feature type="region of interest" description="Disordered" evidence="1">
    <location>
        <begin position="1"/>
        <end position="22"/>
    </location>
</feature>
<organism evidence="3 4">
    <name type="scientific">Aromia moschata</name>
    <dbReference type="NCBI Taxonomy" id="1265417"/>
    <lineage>
        <taxon>Eukaryota</taxon>
        <taxon>Metazoa</taxon>
        <taxon>Ecdysozoa</taxon>
        <taxon>Arthropoda</taxon>
        <taxon>Hexapoda</taxon>
        <taxon>Insecta</taxon>
        <taxon>Pterygota</taxon>
        <taxon>Neoptera</taxon>
        <taxon>Endopterygota</taxon>
        <taxon>Coleoptera</taxon>
        <taxon>Polyphaga</taxon>
        <taxon>Cucujiformia</taxon>
        <taxon>Chrysomeloidea</taxon>
        <taxon>Cerambycidae</taxon>
        <taxon>Cerambycinae</taxon>
        <taxon>Callichromatini</taxon>
        <taxon>Aromia</taxon>
    </lineage>
</organism>
<dbReference type="EMBL" id="JAPWTK010000228">
    <property type="protein sequence ID" value="KAJ8945095.1"/>
    <property type="molecule type" value="Genomic_DNA"/>
</dbReference>
<dbReference type="GO" id="GO:0005634">
    <property type="term" value="C:nucleus"/>
    <property type="evidence" value="ECO:0007669"/>
    <property type="project" value="InterPro"/>
</dbReference>
<evidence type="ECO:0000313" key="3">
    <source>
        <dbReference type="EMBL" id="KAJ8945095.1"/>
    </source>
</evidence>
<protein>
    <recommendedName>
        <fullName evidence="2">DNA-repair protein Xrcc1 N-terminal domain-containing protein</fullName>
    </recommendedName>
</protein>
<dbReference type="PANTHER" id="PTHR11370:SF5">
    <property type="entry name" value="DNA REPAIR PROTEIN XRCC1"/>
    <property type="match status" value="1"/>
</dbReference>
<dbReference type="GO" id="GO:0006284">
    <property type="term" value="P:base-excision repair"/>
    <property type="evidence" value="ECO:0007669"/>
    <property type="project" value="TreeGrafter"/>
</dbReference>
<dbReference type="InterPro" id="IPR008979">
    <property type="entry name" value="Galactose-bd-like_sf"/>
</dbReference>
<reference evidence="3" key="1">
    <citation type="journal article" date="2023" name="Insect Mol. Biol.">
        <title>Genome sequencing provides insights into the evolution of gene families encoding plant cell wall-degrading enzymes in longhorned beetles.</title>
        <authorList>
            <person name="Shin N.R."/>
            <person name="Okamura Y."/>
            <person name="Kirsch R."/>
            <person name="Pauchet Y."/>
        </authorList>
    </citation>
    <scope>NUCLEOTIDE SEQUENCE</scope>
    <source>
        <strain evidence="3">AMC_N1</strain>
    </source>
</reference>
<proteinExistence type="predicted"/>
<accession>A0AAV8Y0X5</accession>